<gene>
    <name evidence="10" type="ordered locus">P9211_08601</name>
</gene>
<dbReference type="Proteomes" id="UP000000788">
    <property type="component" value="Chromosome"/>
</dbReference>
<keyword evidence="3 8" id="KW-0004">4Fe-4S</keyword>
<evidence type="ECO:0000256" key="4">
    <source>
        <dbReference type="ARBA" id="ARBA00022723"/>
    </source>
</evidence>
<dbReference type="RefSeq" id="WP_012195413.1">
    <property type="nucleotide sequence ID" value="NC_009976.1"/>
</dbReference>
<keyword evidence="5 8" id="KW-0249">Electron transport</keyword>
<dbReference type="PROSITE" id="PS00198">
    <property type="entry name" value="4FE4S_FER_1"/>
    <property type="match status" value="1"/>
</dbReference>
<feature type="domain" description="4Fe-4S ferredoxin-type" evidence="9">
    <location>
        <begin position="1"/>
        <end position="30"/>
    </location>
</feature>
<dbReference type="InterPro" id="IPR000813">
    <property type="entry name" value="7Fe_ferredoxin"/>
</dbReference>
<dbReference type="STRING" id="93059.P9211_08601"/>
<keyword evidence="4 8" id="KW-0479">Metal-binding</keyword>
<dbReference type="PRINTS" id="PR00354">
    <property type="entry name" value="7FE8SFRDOXIN"/>
</dbReference>
<dbReference type="GO" id="GO:0009055">
    <property type="term" value="F:electron transfer activity"/>
    <property type="evidence" value="ECO:0007669"/>
    <property type="project" value="UniProtKB-UniRule"/>
</dbReference>
<evidence type="ECO:0000313" key="11">
    <source>
        <dbReference type="Proteomes" id="UP000000788"/>
    </source>
</evidence>
<organism evidence="10 11">
    <name type="scientific">Prochlorococcus marinus (strain MIT 9211)</name>
    <dbReference type="NCBI Taxonomy" id="93059"/>
    <lineage>
        <taxon>Bacteria</taxon>
        <taxon>Bacillati</taxon>
        <taxon>Cyanobacteriota</taxon>
        <taxon>Cyanophyceae</taxon>
        <taxon>Synechococcales</taxon>
        <taxon>Prochlorococcaceae</taxon>
        <taxon>Prochlorococcus</taxon>
    </lineage>
</organism>
<dbReference type="eggNOG" id="COG1146">
    <property type="taxonomic scope" value="Bacteria"/>
</dbReference>
<evidence type="ECO:0000256" key="5">
    <source>
        <dbReference type="ARBA" id="ARBA00022982"/>
    </source>
</evidence>
<evidence type="ECO:0000256" key="2">
    <source>
        <dbReference type="ARBA" id="ARBA00022448"/>
    </source>
</evidence>
<evidence type="ECO:0000256" key="8">
    <source>
        <dbReference type="RuleBase" id="RU365098"/>
    </source>
</evidence>
<reference evidence="10 11" key="1">
    <citation type="journal article" date="2007" name="PLoS Genet.">
        <title>Patterns and implications of gene gain and loss in the evolution of Prochlorococcus.</title>
        <authorList>
            <person name="Kettler G.C."/>
            <person name="Martiny A.C."/>
            <person name="Huang K."/>
            <person name="Zucker J."/>
            <person name="Coleman M.L."/>
            <person name="Rodrigue S."/>
            <person name="Chen F."/>
            <person name="Lapidus A."/>
            <person name="Ferriera S."/>
            <person name="Johnson J."/>
            <person name="Steglich C."/>
            <person name="Church G.M."/>
            <person name="Richardson P."/>
            <person name="Chisholm S.W."/>
        </authorList>
    </citation>
    <scope>NUCLEOTIDE SEQUENCE [LARGE SCALE GENOMIC DNA]</scope>
    <source>
        <strain evidence="11">MIT 9211</strain>
    </source>
</reference>
<evidence type="ECO:0000256" key="1">
    <source>
        <dbReference type="ARBA" id="ARBA00001966"/>
    </source>
</evidence>
<comment type="cofactor">
    <cofactor evidence="1 8">
        <name>[4Fe-4S] cluster</name>
        <dbReference type="ChEBI" id="CHEBI:49883"/>
    </cofactor>
</comment>
<feature type="domain" description="4Fe-4S ferredoxin-type" evidence="9">
    <location>
        <begin position="37"/>
        <end position="67"/>
    </location>
</feature>
<dbReference type="GO" id="GO:0051539">
    <property type="term" value="F:4 iron, 4 sulfur cluster binding"/>
    <property type="evidence" value="ECO:0007669"/>
    <property type="project" value="UniProtKB-UniRule"/>
</dbReference>
<evidence type="ECO:0000256" key="6">
    <source>
        <dbReference type="ARBA" id="ARBA00023004"/>
    </source>
</evidence>
<keyword evidence="11" id="KW-1185">Reference proteome</keyword>
<evidence type="ECO:0000313" key="10">
    <source>
        <dbReference type="EMBL" id="ABX08791.1"/>
    </source>
</evidence>
<dbReference type="InterPro" id="IPR017896">
    <property type="entry name" value="4Fe4S_Fe-S-bd"/>
</dbReference>
<evidence type="ECO:0000256" key="7">
    <source>
        <dbReference type="ARBA" id="ARBA00023014"/>
    </source>
</evidence>
<dbReference type="InterPro" id="IPR017900">
    <property type="entry name" value="4Fe4S_Fe_S_CS"/>
</dbReference>
<keyword evidence="2 8" id="KW-0813">Transport</keyword>
<accession>A9BAC9</accession>
<evidence type="ECO:0000256" key="3">
    <source>
        <dbReference type="ARBA" id="ARBA00022485"/>
    </source>
</evidence>
<dbReference type="AlphaFoldDB" id="A9BAC9"/>
<dbReference type="SUPFAM" id="SSF54862">
    <property type="entry name" value="4Fe-4S ferredoxins"/>
    <property type="match status" value="1"/>
</dbReference>
<dbReference type="GO" id="GO:0046872">
    <property type="term" value="F:metal ion binding"/>
    <property type="evidence" value="ECO:0007669"/>
    <property type="project" value="UniProtKB-UniRule"/>
</dbReference>
<comment type="function">
    <text evidence="8">Ferredoxins are iron-sulfur proteins that transfer electrons in a wide variety of metabolic reactions.</text>
</comment>
<dbReference type="HOGENOM" id="CLU_139698_0_1_3"/>
<dbReference type="KEGG" id="pmj:P9211_08601"/>
<dbReference type="Gene3D" id="3.30.70.20">
    <property type="match status" value="1"/>
</dbReference>
<dbReference type="OrthoDB" id="9798098at2"/>
<dbReference type="PROSITE" id="PS51379">
    <property type="entry name" value="4FE4S_FER_2"/>
    <property type="match status" value="2"/>
</dbReference>
<proteinExistence type="predicted"/>
<keyword evidence="6 8" id="KW-0408">Iron</keyword>
<dbReference type="EMBL" id="CP000878">
    <property type="protein sequence ID" value="ABX08791.1"/>
    <property type="molecule type" value="Genomic_DNA"/>
</dbReference>
<protein>
    <recommendedName>
        <fullName evidence="8">Ferredoxin</fullName>
    </recommendedName>
</protein>
<dbReference type="Pfam" id="PF12838">
    <property type="entry name" value="Fer4_7"/>
    <property type="match status" value="1"/>
</dbReference>
<name>A9BAC9_PROM4</name>
<keyword evidence="7 8" id="KW-0411">Iron-sulfur</keyword>
<sequence length="73" mass="7873">MPHTIVSDICEGVASCFQACPVECIKPGQGGNMKGTNYYYIDFNTCIDCGVCLEVCPVKGAVIAEERPDLQIN</sequence>
<evidence type="ECO:0000259" key="9">
    <source>
        <dbReference type="PROSITE" id="PS51379"/>
    </source>
</evidence>